<organism evidence="10 11">
    <name type="scientific">Oceanibacterium hippocampi</name>
    <dbReference type="NCBI Taxonomy" id="745714"/>
    <lineage>
        <taxon>Bacteria</taxon>
        <taxon>Pseudomonadati</taxon>
        <taxon>Pseudomonadota</taxon>
        <taxon>Alphaproteobacteria</taxon>
        <taxon>Sneathiellales</taxon>
        <taxon>Sneathiellaceae</taxon>
        <taxon>Oceanibacterium</taxon>
    </lineage>
</organism>
<keyword evidence="2 8" id="KW-0808">Transferase</keyword>
<dbReference type="GO" id="GO:0006220">
    <property type="term" value="P:pyrimidine nucleotide metabolic process"/>
    <property type="evidence" value="ECO:0007669"/>
    <property type="project" value="UniProtKB-UniRule"/>
</dbReference>
<evidence type="ECO:0000256" key="8">
    <source>
        <dbReference type="HAMAP-Rule" id="MF_00238"/>
    </source>
</evidence>
<dbReference type="InterPro" id="IPR011994">
    <property type="entry name" value="Cytidylate_kinase_dom"/>
</dbReference>
<evidence type="ECO:0000256" key="1">
    <source>
        <dbReference type="ARBA" id="ARBA00009427"/>
    </source>
</evidence>
<name>A0A1Y5RR21_9PROT</name>
<evidence type="ECO:0000259" key="9">
    <source>
        <dbReference type="Pfam" id="PF02224"/>
    </source>
</evidence>
<dbReference type="Pfam" id="PF02224">
    <property type="entry name" value="Cytidylate_kin"/>
    <property type="match status" value="1"/>
</dbReference>
<keyword evidence="4 8" id="KW-0418">Kinase</keyword>
<evidence type="ECO:0000256" key="3">
    <source>
        <dbReference type="ARBA" id="ARBA00022741"/>
    </source>
</evidence>
<comment type="catalytic activity">
    <reaction evidence="7 8">
        <text>CMP + ATP = CDP + ADP</text>
        <dbReference type="Rhea" id="RHEA:11600"/>
        <dbReference type="ChEBI" id="CHEBI:30616"/>
        <dbReference type="ChEBI" id="CHEBI:58069"/>
        <dbReference type="ChEBI" id="CHEBI:60377"/>
        <dbReference type="ChEBI" id="CHEBI:456216"/>
        <dbReference type="EC" id="2.7.4.25"/>
    </reaction>
</comment>
<sequence length="215" mass="22343">MIIAVDGPVAAGKGTLARGLARHFGLRHLDTGALYRAVALALLRAGTDPTDESAAVAAAAALEDPDLDDAALRHEKTGQAASIVAAMPGVRAALIDFQRRFAAKPPGAVLDGRDIGTVICPDADAKLFVTASIEARARRRHEELQARGLPGTLEQVAADLAERDRRDAGRAAAPLRQAPDAYLLDTTKLDIESAESEAIAVVSRKLARVGSGSGS</sequence>
<evidence type="ECO:0000256" key="4">
    <source>
        <dbReference type="ARBA" id="ARBA00022777"/>
    </source>
</evidence>
<dbReference type="InterPro" id="IPR027417">
    <property type="entry name" value="P-loop_NTPase"/>
</dbReference>
<comment type="catalytic activity">
    <reaction evidence="6 8">
        <text>dCMP + ATP = dCDP + ADP</text>
        <dbReference type="Rhea" id="RHEA:25094"/>
        <dbReference type="ChEBI" id="CHEBI:30616"/>
        <dbReference type="ChEBI" id="CHEBI:57566"/>
        <dbReference type="ChEBI" id="CHEBI:58593"/>
        <dbReference type="ChEBI" id="CHEBI:456216"/>
        <dbReference type="EC" id="2.7.4.25"/>
    </reaction>
</comment>
<comment type="similarity">
    <text evidence="1 8">Belongs to the cytidylate kinase family. Type 1 subfamily.</text>
</comment>
<dbReference type="InterPro" id="IPR003136">
    <property type="entry name" value="Cytidylate_kin"/>
</dbReference>
<dbReference type="NCBIfam" id="TIGR00017">
    <property type="entry name" value="cmk"/>
    <property type="match status" value="1"/>
</dbReference>
<dbReference type="RefSeq" id="WP_085881922.1">
    <property type="nucleotide sequence ID" value="NZ_FWFR01000001.1"/>
</dbReference>
<dbReference type="Proteomes" id="UP000193200">
    <property type="component" value="Unassembled WGS sequence"/>
</dbReference>
<dbReference type="GO" id="GO:0005737">
    <property type="term" value="C:cytoplasm"/>
    <property type="evidence" value="ECO:0007669"/>
    <property type="project" value="UniProtKB-SubCell"/>
</dbReference>
<dbReference type="InParanoid" id="A0A1Y5RR21"/>
<dbReference type="OrthoDB" id="9807434at2"/>
<accession>A0A1Y5RR21</accession>
<dbReference type="EMBL" id="FWFR01000001">
    <property type="protein sequence ID" value="SLN22469.1"/>
    <property type="molecule type" value="Genomic_DNA"/>
</dbReference>
<comment type="subcellular location">
    <subcellularLocation>
        <location evidence="8">Cytoplasm</location>
    </subcellularLocation>
</comment>
<keyword evidence="8" id="KW-0963">Cytoplasm</keyword>
<protein>
    <recommendedName>
        <fullName evidence="8">Cytidylate kinase</fullName>
        <shortName evidence="8">CK</shortName>
        <ecNumber evidence="8">2.7.4.25</ecNumber>
    </recommendedName>
    <alternativeName>
        <fullName evidence="8">Cytidine monophosphate kinase</fullName>
        <shortName evidence="8">CMP kinase</shortName>
    </alternativeName>
</protein>
<dbReference type="Gene3D" id="3.40.50.300">
    <property type="entry name" value="P-loop containing nucleotide triphosphate hydrolases"/>
    <property type="match status" value="1"/>
</dbReference>
<reference evidence="10 11" key="1">
    <citation type="submission" date="2017-03" db="EMBL/GenBank/DDBJ databases">
        <authorList>
            <person name="Afonso C.L."/>
            <person name="Miller P.J."/>
            <person name="Scott M.A."/>
            <person name="Spackman E."/>
            <person name="Goraichik I."/>
            <person name="Dimitrov K.M."/>
            <person name="Suarez D.L."/>
            <person name="Swayne D.E."/>
        </authorList>
    </citation>
    <scope>NUCLEOTIDE SEQUENCE [LARGE SCALE GENOMIC DNA]</scope>
    <source>
        <strain evidence="10 11">CECT 7691</strain>
    </source>
</reference>
<gene>
    <name evidence="8 10" type="primary">cmk</name>
    <name evidence="10" type="ORF">OCH7691_00596</name>
</gene>
<evidence type="ECO:0000256" key="7">
    <source>
        <dbReference type="ARBA" id="ARBA00048478"/>
    </source>
</evidence>
<dbReference type="GO" id="GO:0036431">
    <property type="term" value="F:dCMP kinase activity"/>
    <property type="evidence" value="ECO:0007669"/>
    <property type="project" value="InterPro"/>
</dbReference>
<dbReference type="EC" id="2.7.4.25" evidence="8"/>
<evidence type="ECO:0000313" key="11">
    <source>
        <dbReference type="Proteomes" id="UP000193200"/>
    </source>
</evidence>
<dbReference type="FunCoup" id="A0A1Y5RR21">
    <property type="interactions" value="405"/>
</dbReference>
<dbReference type="GO" id="GO:0036430">
    <property type="term" value="F:CMP kinase activity"/>
    <property type="evidence" value="ECO:0007669"/>
    <property type="project" value="RHEA"/>
</dbReference>
<dbReference type="SUPFAM" id="SSF52540">
    <property type="entry name" value="P-loop containing nucleoside triphosphate hydrolases"/>
    <property type="match status" value="1"/>
</dbReference>
<proteinExistence type="inferred from homology"/>
<dbReference type="CDD" id="cd02020">
    <property type="entry name" value="CMPK"/>
    <property type="match status" value="1"/>
</dbReference>
<evidence type="ECO:0000256" key="5">
    <source>
        <dbReference type="ARBA" id="ARBA00022840"/>
    </source>
</evidence>
<dbReference type="GO" id="GO:0005524">
    <property type="term" value="F:ATP binding"/>
    <property type="evidence" value="ECO:0007669"/>
    <property type="project" value="UniProtKB-UniRule"/>
</dbReference>
<dbReference type="HAMAP" id="MF_00238">
    <property type="entry name" value="Cytidyl_kinase_type1"/>
    <property type="match status" value="1"/>
</dbReference>
<keyword evidence="11" id="KW-1185">Reference proteome</keyword>
<evidence type="ECO:0000256" key="2">
    <source>
        <dbReference type="ARBA" id="ARBA00022679"/>
    </source>
</evidence>
<keyword evidence="3 8" id="KW-0547">Nucleotide-binding</keyword>
<feature type="domain" description="Cytidylate kinase" evidence="9">
    <location>
        <begin position="3"/>
        <end position="198"/>
    </location>
</feature>
<evidence type="ECO:0000256" key="6">
    <source>
        <dbReference type="ARBA" id="ARBA00047615"/>
    </source>
</evidence>
<feature type="binding site" evidence="8">
    <location>
        <begin position="7"/>
        <end position="15"/>
    </location>
    <ligand>
        <name>ATP</name>
        <dbReference type="ChEBI" id="CHEBI:30616"/>
    </ligand>
</feature>
<dbReference type="AlphaFoldDB" id="A0A1Y5RR21"/>
<keyword evidence="5 8" id="KW-0067">ATP-binding</keyword>
<evidence type="ECO:0000313" key="10">
    <source>
        <dbReference type="EMBL" id="SLN22469.1"/>
    </source>
</evidence>